<gene>
    <name evidence="3" type="ORF">Dxin01_00544</name>
</gene>
<keyword evidence="1" id="KW-0812">Transmembrane</keyword>
<name>A0ABP9V6D6_9DEIO</name>
<keyword evidence="1" id="KW-1133">Transmembrane helix</keyword>
<dbReference type="Pfam" id="PF07331">
    <property type="entry name" value="TctB"/>
    <property type="match status" value="1"/>
</dbReference>
<feature type="transmembrane region" description="Helical" evidence="1">
    <location>
        <begin position="55"/>
        <end position="76"/>
    </location>
</feature>
<comment type="caution">
    <text evidence="3">The sequence shown here is derived from an EMBL/GenBank/DDBJ whole genome shotgun (WGS) entry which is preliminary data.</text>
</comment>
<reference evidence="3 4" key="1">
    <citation type="submission" date="2024-02" db="EMBL/GenBank/DDBJ databases">
        <title>Deinococcus xinjiangensis NBRC 107630.</title>
        <authorList>
            <person name="Ichikawa N."/>
            <person name="Katano-Makiyama Y."/>
            <person name="Hidaka K."/>
        </authorList>
    </citation>
    <scope>NUCLEOTIDE SEQUENCE [LARGE SCALE GENOMIC DNA]</scope>
    <source>
        <strain evidence="3 4">NBRC 107630</strain>
    </source>
</reference>
<protein>
    <recommendedName>
        <fullName evidence="2">DUF1468 domain-containing protein</fullName>
    </recommendedName>
</protein>
<accession>A0ABP9V6D6</accession>
<evidence type="ECO:0000313" key="4">
    <source>
        <dbReference type="Proteomes" id="UP001458946"/>
    </source>
</evidence>
<dbReference type="EMBL" id="BAABRN010000004">
    <property type="protein sequence ID" value="GAA5500819.1"/>
    <property type="molecule type" value="Genomic_DNA"/>
</dbReference>
<feature type="transmembrane region" description="Helical" evidence="1">
    <location>
        <begin position="101"/>
        <end position="127"/>
    </location>
</feature>
<sequence>MTEPVRPAPDPAPARPSLSLPDLLVALGITLVGVLFLLGTLQIPFGMNAVVGPRVFPLIVSVGMMALGALLTFNALRGDRADPGAEEDTDPDAPVSLANPAIILGGFLLGSLLLAPLGFVVGTAIMYFSVAYAFGERRYGLMTLVALIVAFITYVVFTHGLGLTLPAGLLKGII</sequence>
<feature type="transmembrane region" description="Helical" evidence="1">
    <location>
        <begin position="139"/>
        <end position="157"/>
    </location>
</feature>
<dbReference type="InterPro" id="IPR009936">
    <property type="entry name" value="DUF1468"/>
</dbReference>
<evidence type="ECO:0000313" key="3">
    <source>
        <dbReference type="EMBL" id="GAA5500819.1"/>
    </source>
</evidence>
<evidence type="ECO:0000256" key="1">
    <source>
        <dbReference type="SAM" id="Phobius"/>
    </source>
</evidence>
<organism evidence="3 4">
    <name type="scientific">Deinococcus xinjiangensis</name>
    <dbReference type="NCBI Taxonomy" id="457454"/>
    <lineage>
        <taxon>Bacteria</taxon>
        <taxon>Thermotogati</taxon>
        <taxon>Deinococcota</taxon>
        <taxon>Deinococci</taxon>
        <taxon>Deinococcales</taxon>
        <taxon>Deinococcaceae</taxon>
        <taxon>Deinococcus</taxon>
    </lineage>
</organism>
<evidence type="ECO:0000259" key="2">
    <source>
        <dbReference type="Pfam" id="PF07331"/>
    </source>
</evidence>
<keyword evidence="1" id="KW-0472">Membrane</keyword>
<proteinExistence type="predicted"/>
<feature type="domain" description="DUF1468" evidence="2">
    <location>
        <begin position="25"/>
        <end position="166"/>
    </location>
</feature>
<dbReference type="RefSeq" id="WP_353540801.1">
    <property type="nucleotide sequence ID" value="NZ_BAABRN010000004.1"/>
</dbReference>
<feature type="transmembrane region" description="Helical" evidence="1">
    <location>
        <begin position="23"/>
        <end position="43"/>
    </location>
</feature>
<dbReference type="Proteomes" id="UP001458946">
    <property type="component" value="Unassembled WGS sequence"/>
</dbReference>
<keyword evidence="4" id="KW-1185">Reference proteome</keyword>